<sequence>MTVILIVLKVKIKPEKREDWLAGIKEYTDNVRAEPGNVSFDFYESGTTPNEFAIVETFRDGDAGAAHVQTEHAQKFFPWMGKVVAERPKINYQDLEGEAWNDMAEVTPE</sequence>
<dbReference type="Proteomes" id="UP001596119">
    <property type="component" value="Unassembled WGS sequence"/>
</dbReference>
<evidence type="ECO:0000313" key="2">
    <source>
        <dbReference type="EMBL" id="MFC5948925.1"/>
    </source>
</evidence>
<dbReference type="PANTHER" id="PTHR33336:SF3">
    <property type="entry name" value="ABM DOMAIN-CONTAINING PROTEIN"/>
    <property type="match status" value="1"/>
</dbReference>
<dbReference type="SUPFAM" id="SSF54909">
    <property type="entry name" value="Dimeric alpha+beta barrel"/>
    <property type="match status" value="1"/>
</dbReference>
<dbReference type="EC" id="1.-.-.-" evidence="2"/>
<gene>
    <name evidence="2" type="ORF">ACFQH9_11615</name>
</gene>
<proteinExistence type="predicted"/>
<dbReference type="RefSeq" id="WP_379566004.1">
    <property type="nucleotide sequence ID" value="NZ_JBHSQK010000023.1"/>
</dbReference>
<keyword evidence="3" id="KW-1185">Reference proteome</keyword>
<dbReference type="GO" id="GO:0004497">
    <property type="term" value="F:monooxygenase activity"/>
    <property type="evidence" value="ECO:0007669"/>
    <property type="project" value="UniProtKB-KW"/>
</dbReference>
<evidence type="ECO:0000259" key="1">
    <source>
        <dbReference type="PROSITE" id="PS51725"/>
    </source>
</evidence>
<organism evidence="2 3">
    <name type="scientific">Pseudonocardia lutea</name>
    <dbReference type="NCBI Taxonomy" id="2172015"/>
    <lineage>
        <taxon>Bacteria</taxon>
        <taxon>Bacillati</taxon>
        <taxon>Actinomycetota</taxon>
        <taxon>Actinomycetes</taxon>
        <taxon>Pseudonocardiales</taxon>
        <taxon>Pseudonocardiaceae</taxon>
        <taxon>Pseudonocardia</taxon>
    </lineage>
</organism>
<dbReference type="InterPro" id="IPR007138">
    <property type="entry name" value="ABM_dom"/>
</dbReference>
<dbReference type="Gene3D" id="3.30.70.100">
    <property type="match status" value="1"/>
</dbReference>
<protein>
    <submittedName>
        <fullName evidence="2">Quinol monooxygenase</fullName>
        <ecNumber evidence="2">1.-.-.-</ecNumber>
    </submittedName>
</protein>
<comment type="caution">
    <text evidence="2">The sequence shown here is derived from an EMBL/GenBank/DDBJ whole genome shotgun (WGS) entry which is preliminary data.</text>
</comment>
<dbReference type="EMBL" id="JBHSQK010000023">
    <property type="protein sequence ID" value="MFC5948925.1"/>
    <property type="molecule type" value="Genomic_DNA"/>
</dbReference>
<dbReference type="PANTHER" id="PTHR33336">
    <property type="entry name" value="QUINOL MONOOXYGENASE YGIN-RELATED"/>
    <property type="match status" value="1"/>
</dbReference>
<keyword evidence="2" id="KW-0503">Monooxygenase</keyword>
<dbReference type="PROSITE" id="PS51725">
    <property type="entry name" value="ABM"/>
    <property type="match status" value="1"/>
</dbReference>
<dbReference type="InterPro" id="IPR050744">
    <property type="entry name" value="AI-2_Isomerase_LsrG"/>
</dbReference>
<dbReference type="Pfam" id="PF03992">
    <property type="entry name" value="ABM"/>
    <property type="match status" value="1"/>
</dbReference>
<evidence type="ECO:0000313" key="3">
    <source>
        <dbReference type="Proteomes" id="UP001596119"/>
    </source>
</evidence>
<accession>A0ABW1I6A2</accession>
<name>A0ABW1I6A2_9PSEU</name>
<keyword evidence="2" id="KW-0560">Oxidoreductase</keyword>
<feature type="domain" description="ABM" evidence="1">
    <location>
        <begin position="4"/>
        <end position="92"/>
    </location>
</feature>
<dbReference type="InterPro" id="IPR011008">
    <property type="entry name" value="Dimeric_a/b-barrel"/>
</dbReference>
<reference evidence="3" key="1">
    <citation type="journal article" date="2019" name="Int. J. Syst. Evol. Microbiol.">
        <title>The Global Catalogue of Microorganisms (GCM) 10K type strain sequencing project: providing services to taxonomists for standard genome sequencing and annotation.</title>
        <authorList>
            <consortium name="The Broad Institute Genomics Platform"/>
            <consortium name="The Broad Institute Genome Sequencing Center for Infectious Disease"/>
            <person name="Wu L."/>
            <person name="Ma J."/>
        </authorList>
    </citation>
    <scope>NUCLEOTIDE SEQUENCE [LARGE SCALE GENOMIC DNA]</scope>
    <source>
        <strain evidence="3">CGMCC 4.7397</strain>
    </source>
</reference>